<name>A0A0S3SSB8_PHAAN</name>
<dbReference type="GO" id="GO:0003676">
    <property type="term" value="F:nucleic acid binding"/>
    <property type="evidence" value="ECO:0007669"/>
    <property type="project" value="InterPro"/>
</dbReference>
<feature type="domain" description="CCHC-type" evidence="2">
    <location>
        <begin position="2"/>
        <end position="17"/>
    </location>
</feature>
<dbReference type="Proteomes" id="UP000291084">
    <property type="component" value="Chromosome 8"/>
</dbReference>
<keyword evidence="4" id="KW-1185">Reference proteome</keyword>
<evidence type="ECO:0000259" key="2">
    <source>
        <dbReference type="SMART" id="SM00343"/>
    </source>
</evidence>
<proteinExistence type="predicted"/>
<evidence type="ECO:0000313" key="3">
    <source>
        <dbReference type="EMBL" id="BAT95716.1"/>
    </source>
</evidence>
<sequence>MKCFECGGAHFKRDCPKLIGEKVEGKRCFICNDPGHFANVFPKKKKVGESQQQDSAEIKPQATGRVFAMSAEEATKPALGPTRNGGCLGLELEVTSSNRKPSDPAFQLGSTEAHKSSFGEVSSYREESQGEMERWKVKGWAAFGEHTATRQQAWEVQIEGVDTRFWSSLGSSQSNWLGRRMPRPTRGSA</sequence>
<gene>
    <name evidence="3" type="primary">Vigan.08G249100</name>
    <name evidence="3" type="ORF">VIGAN_08249100</name>
</gene>
<accession>A0A0S3SSB8</accession>
<feature type="domain" description="CCHC-type" evidence="2">
    <location>
        <begin position="27"/>
        <end position="43"/>
    </location>
</feature>
<feature type="region of interest" description="Disordered" evidence="1">
    <location>
        <begin position="170"/>
        <end position="189"/>
    </location>
</feature>
<evidence type="ECO:0000313" key="4">
    <source>
        <dbReference type="Proteomes" id="UP000291084"/>
    </source>
</evidence>
<dbReference type="AlphaFoldDB" id="A0A0S3SSB8"/>
<dbReference type="EMBL" id="AP015041">
    <property type="protein sequence ID" value="BAT95716.1"/>
    <property type="molecule type" value="Genomic_DNA"/>
</dbReference>
<dbReference type="InterPro" id="IPR001878">
    <property type="entry name" value="Znf_CCHC"/>
</dbReference>
<dbReference type="GO" id="GO:0008270">
    <property type="term" value="F:zinc ion binding"/>
    <property type="evidence" value="ECO:0007669"/>
    <property type="project" value="InterPro"/>
</dbReference>
<evidence type="ECO:0000256" key="1">
    <source>
        <dbReference type="SAM" id="MobiDB-lite"/>
    </source>
</evidence>
<dbReference type="Gene3D" id="4.10.60.10">
    <property type="entry name" value="Zinc finger, CCHC-type"/>
    <property type="match status" value="1"/>
</dbReference>
<protein>
    <recommendedName>
        <fullName evidence="2">CCHC-type domain-containing protein</fullName>
    </recommendedName>
</protein>
<organism evidence="3 4">
    <name type="scientific">Vigna angularis var. angularis</name>
    <dbReference type="NCBI Taxonomy" id="157739"/>
    <lineage>
        <taxon>Eukaryota</taxon>
        <taxon>Viridiplantae</taxon>
        <taxon>Streptophyta</taxon>
        <taxon>Embryophyta</taxon>
        <taxon>Tracheophyta</taxon>
        <taxon>Spermatophyta</taxon>
        <taxon>Magnoliopsida</taxon>
        <taxon>eudicotyledons</taxon>
        <taxon>Gunneridae</taxon>
        <taxon>Pentapetalae</taxon>
        <taxon>rosids</taxon>
        <taxon>fabids</taxon>
        <taxon>Fabales</taxon>
        <taxon>Fabaceae</taxon>
        <taxon>Papilionoideae</taxon>
        <taxon>50 kb inversion clade</taxon>
        <taxon>NPAAA clade</taxon>
        <taxon>indigoferoid/millettioid clade</taxon>
        <taxon>Phaseoleae</taxon>
        <taxon>Vigna</taxon>
    </lineage>
</organism>
<dbReference type="SMART" id="SM00343">
    <property type="entry name" value="ZnF_C2HC"/>
    <property type="match status" value="2"/>
</dbReference>
<reference evidence="3 4" key="1">
    <citation type="journal article" date="2015" name="Sci. Rep.">
        <title>The power of single molecule real-time sequencing technology in the de novo assembly of a eukaryotic genome.</title>
        <authorList>
            <person name="Sakai H."/>
            <person name="Naito K."/>
            <person name="Ogiso-Tanaka E."/>
            <person name="Takahashi Y."/>
            <person name="Iseki K."/>
            <person name="Muto C."/>
            <person name="Satou K."/>
            <person name="Teruya K."/>
            <person name="Shiroma A."/>
            <person name="Shimoji M."/>
            <person name="Hirano T."/>
            <person name="Itoh T."/>
            <person name="Kaga A."/>
            <person name="Tomooka N."/>
        </authorList>
    </citation>
    <scope>NUCLEOTIDE SEQUENCE [LARGE SCALE GENOMIC DNA]</scope>
    <source>
        <strain evidence="4">cv. Shumari</strain>
    </source>
</reference>